<dbReference type="Gene3D" id="3.40.50.410">
    <property type="entry name" value="von Willebrand factor, type A domain"/>
    <property type="match status" value="1"/>
</dbReference>
<dbReference type="Pfam" id="PF00092">
    <property type="entry name" value="VWA"/>
    <property type="match status" value="1"/>
</dbReference>
<dbReference type="PROSITE" id="PS50234">
    <property type="entry name" value="VWFA"/>
    <property type="match status" value="1"/>
</dbReference>
<keyword evidence="4 5" id="KW-0472">Membrane</keyword>
<feature type="transmembrane region" description="Helical" evidence="5">
    <location>
        <begin position="305"/>
        <end position="322"/>
    </location>
</feature>
<feature type="transmembrane region" description="Helical" evidence="5">
    <location>
        <begin position="6"/>
        <end position="26"/>
    </location>
</feature>
<sequence length="333" mass="37172">MINFAQAQYLFLILLIPFFFVLYALLLHIKKKKVRRLGDPALVSRLMPSVSRSKGWWKVVVFSIAFFFFAIGMSRPQIGAKLKEHRTEGVEIMIALDVSNSMLAEDYSPDRLDRAKLAISRLVDRLRDDRIGLIVFAGSSFVQLPITTDYVSAKMFLNSISTESVPIQGTAMGDAINTAIRSFSAQSEKSRAIIVITDGENHEDDPVAAARQAYDMGIRVYTIGVGSPEGEPIPMDGGLLKDKDGNIVVTKLDENALKEVAKAGGGVYVRAGSSEFGLNPIVDSIKKMNEEKFSSVVFEEFDEQYMYFFAIALVFFIIEMLIGDRRSKRHLFN</sequence>
<evidence type="ECO:0000256" key="3">
    <source>
        <dbReference type="ARBA" id="ARBA00022989"/>
    </source>
</evidence>
<reference evidence="7" key="1">
    <citation type="submission" date="2020-10" db="EMBL/GenBank/DDBJ databases">
        <authorList>
            <person name="Gilroy R."/>
        </authorList>
    </citation>
    <scope>NUCLEOTIDE SEQUENCE</scope>
    <source>
        <strain evidence="7">2478</strain>
    </source>
</reference>
<keyword evidence="1" id="KW-1003">Cell membrane</keyword>
<gene>
    <name evidence="7" type="ORF">IAB80_08665</name>
</gene>
<keyword evidence="2 5" id="KW-0812">Transmembrane</keyword>
<dbReference type="SUPFAM" id="SSF53300">
    <property type="entry name" value="vWA-like"/>
    <property type="match status" value="1"/>
</dbReference>
<feature type="domain" description="VWFA" evidence="6">
    <location>
        <begin position="91"/>
        <end position="285"/>
    </location>
</feature>
<name>A0A9D9IVD5_9BACT</name>
<accession>A0A9D9IVD5</accession>
<keyword evidence="3 5" id="KW-1133">Transmembrane helix</keyword>
<feature type="transmembrane region" description="Helical" evidence="5">
    <location>
        <begin position="55"/>
        <end position="73"/>
    </location>
</feature>
<dbReference type="AlphaFoldDB" id="A0A9D9IVD5"/>
<dbReference type="Proteomes" id="UP000823771">
    <property type="component" value="Unassembled WGS sequence"/>
</dbReference>
<dbReference type="SMART" id="SM00327">
    <property type="entry name" value="VWA"/>
    <property type="match status" value="1"/>
</dbReference>
<protein>
    <submittedName>
        <fullName evidence="7">VWA domain-containing protein</fullName>
    </submittedName>
</protein>
<dbReference type="PANTHER" id="PTHR22550:SF5">
    <property type="entry name" value="LEUCINE ZIPPER PROTEIN 4"/>
    <property type="match status" value="1"/>
</dbReference>
<evidence type="ECO:0000256" key="2">
    <source>
        <dbReference type="ARBA" id="ARBA00022692"/>
    </source>
</evidence>
<dbReference type="PANTHER" id="PTHR22550">
    <property type="entry name" value="SPORE GERMINATION PROTEIN"/>
    <property type="match status" value="1"/>
</dbReference>
<comment type="caution">
    <text evidence="7">The sequence shown here is derived from an EMBL/GenBank/DDBJ whole genome shotgun (WGS) entry which is preliminary data.</text>
</comment>
<dbReference type="InterPro" id="IPR050768">
    <property type="entry name" value="UPF0353/GerABKA_families"/>
</dbReference>
<evidence type="ECO:0000313" key="7">
    <source>
        <dbReference type="EMBL" id="MBO8478941.1"/>
    </source>
</evidence>
<dbReference type="InterPro" id="IPR002035">
    <property type="entry name" value="VWF_A"/>
</dbReference>
<evidence type="ECO:0000256" key="5">
    <source>
        <dbReference type="SAM" id="Phobius"/>
    </source>
</evidence>
<evidence type="ECO:0000259" key="6">
    <source>
        <dbReference type="PROSITE" id="PS50234"/>
    </source>
</evidence>
<proteinExistence type="predicted"/>
<dbReference type="InterPro" id="IPR036465">
    <property type="entry name" value="vWFA_dom_sf"/>
</dbReference>
<evidence type="ECO:0000256" key="4">
    <source>
        <dbReference type="ARBA" id="ARBA00023136"/>
    </source>
</evidence>
<evidence type="ECO:0000256" key="1">
    <source>
        <dbReference type="ARBA" id="ARBA00022475"/>
    </source>
</evidence>
<evidence type="ECO:0000313" key="8">
    <source>
        <dbReference type="Proteomes" id="UP000823771"/>
    </source>
</evidence>
<reference evidence="7" key="2">
    <citation type="journal article" date="2021" name="PeerJ">
        <title>Extensive microbial diversity within the chicken gut microbiome revealed by metagenomics and culture.</title>
        <authorList>
            <person name="Gilroy R."/>
            <person name="Ravi A."/>
            <person name="Getino M."/>
            <person name="Pursley I."/>
            <person name="Horton D.L."/>
            <person name="Alikhan N.F."/>
            <person name="Baker D."/>
            <person name="Gharbi K."/>
            <person name="Hall N."/>
            <person name="Watson M."/>
            <person name="Adriaenssens E.M."/>
            <person name="Foster-Nyarko E."/>
            <person name="Jarju S."/>
            <person name="Secka A."/>
            <person name="Antonio M."/>
            <person name="Oren A."/>
            <person name="Chaudhuri R.R."/>
            <person name="La Ragione R."/>
            <person name="Hildebrand F."/>
            <person name="Pallen M.J."/>
        </authorList>
    </citation>
    <scope>NUCLEOTIDE SEQUENCE</scope>
    <source>
        <strain evidence="7">2478</strain>
    </source>
</reference>
<dbReference type="EMBL" id="JADILZ010000079">
    <property type="protein sequence ID" value="MBO8478941.1"/>
    <property type="molecule type" value="Genomic_DNA"/>
</dbReference>
<organism evidence="7 8">
    <name type="scientific">Candidatus Cryptobacteroides excrementipullorum</name>
    <dbReference type="NCBI Taxonomy" id="2840761"/>
    <lineage>
        <taxon>Bacteria</taxon>
        <taxon>Pseudomonadati</taxon>
        <taxon>Bacteroidota</taxon>
        <taxon>Bacteroidia</taxon>
        <taxon>Bacteroidales</taxon>
        <taxon>Candidatus Cryptobacteroides</taxon>
    </lineage>
</organism>